<dbReference type="Proteomes" id="UP000789405">
    <property type="component" value="Unassembled WGS sequence"/>
</dbReference>
<feature type="non-terminal residue" evidence="2">
    <location>
        <position position="193"/>
    </location>
</feature>
<dbReference type="OrthoDB" id="2431805at2759"/>
<feature type="non-terminal residue" evidence="2">
    <location>
        <position position="1"/>
    </location>
</feature>
<reference evidence="2" key="1">
    <citation type="submission" date="2021-06" db="EMBL/GenBank/DDBJ databases">
        <authorList>
            <person name="Kallberg Y."/>
            <person name="Tangrot J."/>
            <person name="Rosling A."/>
        </authorList>
    </citation>
    <scope>NUCLEOTIDE SEQUENCE</scope>
    <source>
        <strain evidence="2">MA453B</strain>
    </source>
</reference>
<evidence type="ECO:0000313" key="2">
    <source>
        <dbReference type="EMBL" id="CAG8749337.1"/>
    </source>
</evidence>
<name>A0A9N9ISZ1_9GLOM</name>
<sequence length="193" mass="22241">QEELSEIKSLKRKLEVKNAELSTENIYLDLEKKDLKNTLVEKKNKLAQMKDNLVTTQRALIEKDTLLQEVVLNKAHLTEQIPKTSSESKVAGGVLERPGVNKQKKGNDNASPETTWGLYRDCFLVAPISDKKFGITPYHIRIPDNRYVDYFGQKIQAKDVHAHYQNSPILFNHYLPNVWAEKKKEQLNNRLSL</sequence>
<evidence type="ECO:0000313" key="3">
    <source>
        <dbReference type="Proteomes" id="UP000789405"/>
    </source>
</evidence>
<proteinExistence type="predicted"/>
<keyword evidence="3" id="KW-1185">Reference proteome</keyword>
<dbReference type="AlphaFoldDB" id="A0A9N9ISZ1"/>
<feature type="coiled-coil region" evidence="1">
    <location>
        <begin position="4"/>
        <end position="59"/>
    </location>
</feature>
<accession>A0A9N9ISZ1</accession>
<evidence type="ECO:0000256" key="1">
    <source>
        <dbReference type="SAM" id="Coils"/>
    </source>
</evidence>
<protein>
    <submittedName>
        <fullName evidence="2">5459_t:CDS:1</fullName>
    </submittedName>
</protein>
<dbReference type="EMBL" id="CAJVPY010014981">
    <property type="protein sequence ID" value="CAG8749337.1"/>
    <property type="molecule type" value="Genomic_DNA"/>
</dbReference>
<comment type="caution">
    <text evidence="2">The sequence shown here is derived from an EMBL/GenBank/DDBJ whole genome shotgun (WGS) entry which is preliminary data.</text>
</comment>
<gene>
    <name evidence="2" type="ORF">DERYTH_LOCUS16741</name>
</gene>
<organism evidence="2 3">
    <name type="scientific">Dentiscutata erythropus</name>
    <dbReference type="NCBI Taxonomy" id="1348616"/>
    <lineage>
        <taxon>Eukaryota</taxon>
        <taxon>Fungi</taxon>
        <taxon>Fungi incertae sedis</taxon>
        <taxon>Mucoromycota</taxon>
        <taxon>Glomeromycotina</taxon>
        <taxon>Glomeromycetes</taxon>
        <taxon>Diversisporales</taxon>
        <taxon>Gigasporaceae</taxon>
        <taxon>Dentiscutata</taxon>
    </lineage>
</organism>
<keyword evidence="1" id="KW-0175">Coiled coil</keyword>